<dbReference type="Proteomes" id="UP000594263">
    <property type="component" value="Unplaced"/>
</dbReference>
<sequence length="57" mass="6405">MHLFQKTSFFREIDLNLPLPLDEFQNATINTAFVLSNSGSRKIALGSLHWVLLASCV</sequence>
<keyword evidence="2" id="KW-1185">Reference proteome</keyword>
<dbReference type="AlphaFoldDB" id="A0A7N0USB9"/>
<protein>
    <submittedName>
        <fullName evidence="1">Uncharacterized protein</fullName>
    </submittedName>
</protein>
<name>A0A7N0USB9_KALFE</name>
<accession>A0A7N0USB9</accession>
<proteinExistence type="predicted"/>
<reference evidence="1" key="1">
    <citation type="submission" date="2021-01" db="UniProtKB">
        <authorList>
            <consortium name="EnsemblPlants"/>
        </authorList>
    </citation>
    <scope>IDENTIFICATION</scope>
</reference>
<dbReference type="EnsemblPlants" id="Kaladp0081s0048.1.v1.1">
    <property type="protein sequence ID" value="Kaladp0081s0048.1.v1.1"/>
    <property type="gene ID" value="Kaladp0081s0048.v1.1"/>
</dbReference>
<evidence type="ECO:0000313" key="1">
    <source>
        <dbReference type="EnsemblPlants" id="Kaladp0081s0048.1.v1.1"/>
    </source>
</evidence>
<organism evidence="1 2">
    <name type="scientific">Kalanchoe fedtschenkoi</name>
    <name type="common">Lavender scallops</name>
    <name type="synonym">South American air plant</name>
    <dbReference type="NCBI Taxonomy" id="63787"/>
    <lineage>
        <taxon>Eukaryota</taxon>
        <taxon>Viridiplantae</taxon>
        <taxon>Streptophyta</taxon>
        <taxon>Embryophyta</taxon>
        <taxon>Tracheophyta</taxon>
        <taxon>Spermatophyta</taxon>
        <taxon>Magnoliopsida</taxon>
        <taxon>eudicotyledons</taxon>
        <taxon>Gunneridae</taxon>
        <taxon>Pentapetalae</taxon>
        <taxon>Saxifragales</taxon>
        <taxon>Crassulaceae</taxon>
        <taxon>Kalanchoe</taxon>
    </lineage>
</organism>
<evidence type="ECO:0000313" key="2">
    <source>
        <dbReference type="Proteomes" id="UP000594263"/>
    </source>
</evidence>
<dbReference type="Gramene" id="Kaladp0081s0048.1.v1.1">
    <property type="protein sequence ID" value="Kaladp0081s0048.1.v1.1"/>
    <property type="gene ID" value="Kaladp0081s0048.v1.1"/>
</dbReference>